<proteinExistence type="predicted"/>
<feature type="region of interest" description="Disordered" evidence="1">
    <location>
        <begin position="264"/>
        <end position="283"/>
    </location>
</feature>
<evidence type="ECO:0000256" key="1">
    <source>
        <dbReference type="SAM" id="MobiDB-lite"/>
    </source>
</evidence>
<sequence length="283" mass="29743">MLGHGDVLDAFLPAERDESGMDQRVPGFGAAAADVVKPVRFGMAEKKPEHRRGILDVEKIAHLLAVGIFLAVGPEQLHHAGGGDLFICPQHHAAHFALMVLVGAVDVGKFAADQPIEPSPAFGVKVEHLLGIAVHIQRPQFFDRLLVVAVAERAVAVGGAAGGVNHPDPAADGELRQPDGKLKIVARQIAGIALGGRGAGPHVNDALNPRPVEDAGVKPRQKVVLLQVIGVAQRAQIFPLVGLAEMVHDQNVGLAPAIPLPHCRTADQPRSAGYDKHSKTSSI</sequence>
<evidence type="ECO:0000313" key="2">
    <source>
        <dbReference type="EMBL" id="MPM88230.1"/>
    </source>
</evidence>
<gene>
    <name evidence="2" type="ORF">SDC9_135331</name>
</gene>
<accession>A0A645DFH1</accession>
<dbReference type="AlphaFoldDB" id="A0A645DFH1"/>
<name>A0A645DFH1_9ZZZZ</name>
<protein>
    <submittedName>
        <fullName evidence="2">Uncharacterized protein</fullName>
    </submittedName>
</protein>
<dbReference type="EMBL" id="VSSQ01035886">
    <property type="protein sequence ID" value="MPM88230.1"/>
    <property type="molecule type" value="Genomic_DNA"/>
</dbReference>
<organism evidence="2">
    <name type="scientific">bioreactor metagenome</name>
    <dbReference type="NCBI Taxonomy" id="1076179"/>
    <lineage>
        <taxon>unclassified sequences</taxon>
        <taxon>metagenomes</taxon>
        <taxon>ecological metagenomes</taxon>
    </lineage>
</organism>
<feature type="compositionally biased region" description="Basic and acidic residues" evidence="1">
    <location>
        <begin position="273"/>
        <end position="283"/>
    </location>
</feature>
<reference evidence="2" key="1">
    <citation type="submission" date="2019-08" db="EMBL/GenBank/DDBJ databases">
        <authorList>
            <person name="Kucharzyk K."/>
            <person name="Murdoch R.W."/>
            <person name="Higgins S."/>
            <person name="Loffler F."/>
        </authorList>
    </citation>
    <scope>NUCLEOTIDE SEQUENCE</scope>
</reference>
<comment type="caution">
    <text evidence="2">The sequence shown here is derived from an EMBL/GenBank/DDBJ whole genome shotgun (WGS) entry which is preliminary data.</text>
</comment>